<keyword evidence="6" id="KW-0539">Nucleus</keyword>
<keyword evidence="8" id="KW-1185">Reference proteome</keyword>
<dbReference type="Proteomes" id="UP001149165">
    <property type="component" value="Unassembled WGS sequence"/>
</dbReference>
<dbReference type="GO" id="GO:0003677">
    <property type="term" value="F:DNA binding"/>
    <property type="evidence" value="ECO:0007669"/>
    <property type="project" value="UniProtKB-KW"/>
</dbReference>
<comment type="caution">
    <text evidence="7">The sequence shown here is derived from an EMBL/GenBank/DDBJ whole genome shotgun (WGS) entry which is preliminary data.</text>
</comment>
<evidence type="ECO:0000256" key="2">
    <source>
        <dbReference type="ARBA" id="ARBA00022833"/>
    </source>
</evidence>
<sequence>MKHLQENLTAEIARRLRMETVLISCGILLAFAFSQGDARAGGYHLRAGYELLQQWQRVGMDNSPIGTVILGSFYQLHLDWPSLVDSDIPTKSYSFPVQLAAEYQSEALIETPEEACGALLILGWLALQMKPQPVTGSFAESTPSAVLVRLQQWKDLIIKQGGPLSQERQDTIAILDVWCGVLLIKGLADNRLEEGEMRYDDYSSYFQATVQQAKELLARESLQNSWVRSGVVAPLFFCVFKCRDYAIRREALQLMSEWEDERGVWSISKPCLVLDCLIRIESKGHESWETIPMSARIDAVRVEFLPGETKVQFWYRRPDCLDQEGHPDYAWVWNYEIISY</sequence>
<name>A0A9W9FZJ5_9EURO</name>
<dbReference type="EMBL" id="JAPQKH010000003">
    <property type="protein sequence ID" value="KAJ5109361.1"/>
    <property type="molecule type" value="Genomic_DNA"/>
</dbReference>
<reference evidence="7" key="2">
    <citation type="journal article" date="2023" name="IMA Fungus">
        <title>Comparative genomic study of the Penicillium genus elucidates a diverse pangenome and 15 lateral gene transfer events.</title>
        <authorList>
            <person name="Petersen C."/>
            <person name="Sorensen T."/>
            <person name="Nielsen M.R."/>
            <person name="Sondergaard T.E."/>
            <person name="Sorensen J.L."/>
            <person name="Fitzpatrick D.A."/>
            <person name="Frisvad J.C."/>
            <person name="Nielsen K.L."/>
        </authorList>
    </citation>
    <scope>NUCLEOTIDE SEQUENCE</scope>
    <source>
        <strain evidence="7">IBT 30069</strain>
    </source>
</reference>
<keyword evidence="3" id="KW-0805">Transcription regulation</keyword>
<proteinExistence type="predicted"/>
<evidence type="ECO:0000256" key="5">
    <source>
        <dbReference type="ARBA" id="ARBA00023163"/>
    </source>
</evidence>
<evidence type="ECO:0000256" key="1">
    <source>
        <dbReference type="ARBA" id="ARBA00022723"/>
    </source>
</evidence>
<organism evidence="7 8">
    <name type="scientific">Penicillium angulare</name>
    <dbReference type="NCBI Taxonomy" id="116970"/>
    <lineage>
        <taxon>Eukaryota</taxon>
        <taxon>Fungi</taxon>
        <taxon>Dikarya</taxon>
        <taxon>Ascomycota</taxon>
        <taxon>Pezizomycotina</taxon>
        <taxon>Eurotiomycetes</taxon>
        <taxon>Eurotiomycetidae</taxon>
        <taxon>Eurotiales</taxon>
        <taxon>Aspergillaceae</taxon>
        <taxon>Penicillium</taxon>
    </lineage>
</organism>
<dbReference type="OrthoDB" id="2593732at2759"/>
<protein>
    <submittedName>
        <fullName evidence="7">Uncharacterized protein</fullName>
    </submittedName>
</protein>
<keyword evidence="4" id="KW-0238">DNA-binding</keyword>
<accession>A0A9W9FZJ5</accession>
<evidence type="ECO:0000256" key="3">
    <source>
        <dbReference type="ARBA" id="ARBA00023015"/>
    </source>
</evidence>
<evidence type="ECO:0000256" key="4">
    <source>
        <dbReference type="ARBA" id="ARBA00023125"/>
    </source>
</evidence>
<dbReference type="InterPro" id="IPR052360">
    <property type="entry name" value="Transcr_Regulatory_Proteins"/>
</dbReference>
<gene>
    <name evidence="7" type="ORF">N7456_006036</name>
</gene>
<dbReference type="AlphaFoldDB" id="A0A9W9FZJ5"/>
<evidence type="ECO:0000256" key="6">
    <source>
        <dbReference type="ARBA" id="ARBA00023242"/>
    </source>
</evidence>
<keyword evidence="2" id="KW-0862">Zinc</keyword>
<dbReference type="PANTHER" id="PTHR36206">
    <property type="entry name" value="ASPERCRYPTIN BIOSYNTHESIS CLUSTER-SPECIFIC TRANSCRIPTION REGULATOR ATNN-RELATED"/>
    <property type="match status" value="1"/>
</dbReference>
<evidence type="ECO:0000313" key="8">
    <source>
        <dbReference type="Proteomes" id="UP001149165"/>
    </source>
</evidence>
<keyword evidence="5" id="KW-0804">Transcription</keyword>
<dbReference type="PANTHER" id="PTHR36206:SF12">
    <property type="entry name" value="ASPERCRYPTIN BIOSYNTHESIS CLUSTER-SPECIFIC TRANSCRIPTION REGULATOR ATNN-RELATED"/>
    <property type="match status" value="1"/>
</dbReference>
<dbReference type="GO" id="GO:0046872">
    <property type="term" value="F:metal ion binding"/>
    <property type="evidence" value="ECO:0007669"/>
    <property type="project" value="UniProtKB-KW"/>
</dbReference>
<evidence type="ECO:0000313" key="7">
    <source>
        <dbReference type="EMBL" id="KAJ5109361.1"/>
    </source>
</evidence>
<keyword evidence="1" id="KW-0479">Metal-binding</keyword>
<reference evidence="7" key="1">
    <citation type="submission" date="2022-11" db="EMBL/GenBank/DDBJ databases">
        <authorList>
            <person name="Petersen C."/>
        </authorList>
    </citation>
    <scope>NUCLEOTIDE SEQUENCE</scope>
    <source>
        <strain evidence="7">IBT 30069</strain>
    </source>
</reference>